<evidence type="ECO:0000313" key="1">
    <source>
        <dbReference type="EMBL" id="SVA05565.1"/>
    </source>
</evidence>
<proteinExistence type="predicted"/>
<name>A0A381SNG2_9ZZZZ</name>
<reference evidence="1" key="1">
    <citation type="submission" date="2018-05" db="EMBL/GenBank/DDBJ databases">
        <authorList>
            <person name="Lanie J.A."/>
            <person name="Ng W.-L."/>
            <person name="Kazmierczak K.M."/>
            <person name="Andrzejewski T.M."/>
            <person name="Davidsen T.M."/>
            <person name="Wayne K.J."/>
            <person name="Tettelin H."/>
            <person name="Glass J.I."/>
            <person name="Rusch D."/>
            <person name="Podicherti R."/>
            <person name="Tsui H.-C.T."/>
            <person name="Winkler M.E."/>
        </authorList>
    </citation>
    <scope>NUCLEOTIDE SEQUENCE</scope>
</reference>
<dbReference type="AlphaFoldDB" id="A0A381SNG2"/>
<dbReference type="EMBL" id="UINC01003353">
    <property type="protein sequence ID" value="SVA05565.1"/>
    <property type="molecule type" value="Genomic_DNA"/>
</dbReference>
<accession>A0A381SNG2</accession>
<gene>
    <name evidence="1" type="ORF">METZ01_LOCUS58419</name>
</gene>
<sequence length="54" mass="6252">MESMFMVVIFIQQHLAKSYSKLASNTITIERSLENNFALKANSETRERYRPGSL</sequence>
<protein>
    <submittedName>
        <fullName evidence="1">Uncharacterized protein</fullName>
    </submittedName>
</protein>
<organism evidence="1">
    <name type="scientific">marine metagenome</name>
    <dbReference type="NCBI Taxonomy" id="408172"/>
    <lineage>
        <taxon>unclassified sequences</taxon>
        <taxon>metagenomes</taxon>
        <taxon>ecological metagenomes</taxon>
    </lineage>
</organism>